<dbReference type="InterPro" id="IPR011322">
    <property type="entry name" value="N-reg_PII-like_a/b"/>
</dbReference>
<dbReference type="RefSeq" id="WP_286336432.1">
    <property type="nucleotide sequence ID" value="NZ_AP027370.1"/>
</dbReference>
<dbReference type="Proteomes" id="UP001321445">
    <property type="component" value="Chromosome"/>
</dbReference>
<dbReference type="EMBL" id="AP027370">
    <property type="protein sequence ID" value="BDY13482.1"/>
    <property type="molecule type" value="Genomic_DNA"/>
</dbReference>
<dbReference type="InterPro" id="IPR015867">
    <property type="entry name" value="N-reg_PII/ATP_PRibTrfase_C"/>
</dbReference>
<dbReference type="Pfam" id="PF02641">
    <property type="entry name" value="DUF190"/>
    <property type="match status" value="1"/>
</dbReference>
<dbReference type="PANTHER" id="PTHR35983:SF1">
    <property type="entry name" value="UPF0166 PROTEIN TM_0021"/>
    <property type="match status" value="1"/>
</dbReference>
<dbReference type="Gene3D" id="3.30.70.120">
    <property type="match status" value="1"/>
</dbReference>
<dbReference type="PANTHER" id="PTHR35983">
    <property type="entry name" value="UPF0166 PROTEIN TM_0021"/>
    <property type="match status" value="1"/>
</dbReference>
<dbReference type="InterPro" id="IPR003793">
    <property type="entry name" value="UPF0166"/>
</dbReference>
<evidence type="ECO:0000256" key="1">
    <source>
        <dbReference type="ARBA" id="ARBA00010554"/>
    </source>
</evidence>
<name>A0ABN6WWQ7_9BACT</name>
<dbReference type="SUPFAM" id="SSF54913">
    <property type="entry name" value="GlnB-like"/>
    <property type="match status" value="1"/>
</dbReference>
<gene>
    <name evidence="2" type="ORF">HCR_17940</name>
</gene>
<keyword evidence="3" id="KW-1185">Reference proteome</keyword>
<comment type="similarity">
    <text evidence="1">Belongs to the UPF0166 family.</text>
</comment>
<proteinExistence type="inferred from homology"/>
<organism evidence="2 3">
    <name type="scientific">Hydrogenimonas cancrithermarum</name>
    <dbReference type="NCBI Taxonomy" id="2993563"/>
    <lineage>
        <taxon>Bacteria</taxon>
        <taxon>Pseudomonadati</taxon>
        <taxon>Campylobacterota</taxon>
        <taxon>Epsilonproteobacteria</taxon>
        <taxon>Campylobacterales</taxon>
        <taxon>Hydrogenimonadaceae</taxon>
        <taxon>Hydrogenimonas</taxon>
    </lineage>
</organism>
<protein>
    <recommendedName>
        <fullName evidence="4">DUF190 domain-containing protein</fullName>
    </recommendedName>
</protein>
<evidence type="ECO:0008006" key="4">
    <source>
        <dbReference type="Google" id="ProtNLM"/>
    </source>
</evidence>
<reference evidence="2 3" key="1">
    <citation type="submission" date="2023-03" db="EMBL/GenBank/DDBJ databases">
        <title>Description of Hydrogenimonas sp. ISO32.</title>
        <authorList>
            <person name="Mino S."/>
            <person name="Fukazawa S."/>
            <person name="Sawabe T."/>
        </authorList>
    </citation>
    <scope>NUCLEOTIDE SEQUENCE [LARGE SCALE GENOMIC DNA]</scope>
    <source>
        <strain evidence="2 3">ISO32</strain>
    </source>
</reference>
<evidence type="ECO:0000313" key="3">
    <source>
        <dbReference type="Proteomes" id="UP001321445"/>
    </source>
</evidence>
<accession>A0ABN6WWQ7</accession>
<evidence type="ECO:0000313" key="2">
    <source>
        <dbReference type="EMBL" id="BDY13482.1"/>
    </source>
</evidence>
<sequence length="116" mass="13281">MKRFLGKRKLVRIFISSEEKYDGQPLWEYLLKKAKEMEISGATVIKGVAGFGAHSEIMAFNVWSLSQKLPLIVEIVDTEEKITKFLRLANDWIEEAFVTMGDVEVIAYKHPKHGNP</sequence>